<evidence type="ECO:0000256" key="1">
    <source>
        <dbReference type="SAM" id="SignalP"/>
    </source>
</evidence>
<dbReference type="PANTHER" id="PTHR36453:SF1">
    <property type="entry name" value="RIGHT HANDED BETA HELIX DOMAIN-CONTAINING PROTEIN"/>
    <property type="match status" value="1"/>
</dbReference>
<dbReference type="SUPFAM" id="SSF51126">
    <property type="entry name" value="Pectin lyase-like"/>
    <property type="match status" value="1"/>
</dbReference>
<organism evidence="3 4">
    <name type="scientific">Methylomonas aurea</name>
    <dbReference type="NCBI Taxonomy" id="2952224"/>
    <lineage>
        <taxon>Bacteria</taxon>
        <taxon>Pseudomonadati</taxon>
        <taxon>Pseudomonadota</taxon>
        <taxon>Gammaproteobacteria</taxon>
        <taxon>Methylococcales</taxon>
        <taxon>Methylococcaceae</taxon>
        <taxon>Methylomonas</taxon>
    </lineage>
</organism>
<name>A0ABT1UKN1_9GAMM</name>
<dbReference type="SMART" id="SM00710">
    <property type="entry name" value="PbH1"/>
    <property type="match status" value="8"/>
</dbReference>
<dbReference type="Pfam" id="PF13229">
    <property type="entry name" value="Beta_helix"/>
    <property type="match status" value="1"/>
</dbReference>
<evidence type="ECO:0000313" key="4">
    <source>
        <dbReference type="Proteomes" id="UP001524569"/>
    </source>
</evidence>
<dbReference type="Proteomes" id="UP001524569">
    <property type="component" value="Unassembled WGS sequence"/>
</dbReference>
<evidence type="ECO:0000313" key="3">
    <source>
        <dbReference type="EMBL" id="MCQ8182798.1"/>
    </source>
</evidence>
<gene>
    <name evidence="3" type="ORF">NP603_16870</name>
</gene>
<dbReference type="EMBL" id="JANIBM010000028">
    <property type="protein sequence ID" value="MCQ8182798.1"/>
    <property type="molecule type" value="Genomic_DNA"/>
</dbReference>
<feature type="domain" description="Right handed beta helix" evidence="2">
    <location>
        <begin position="297"/>
        <end position="392"/>
    </location>
</feature>
<keyword evidence="4" id="KW-1185">Reference proteome</keyword>
<accession>A0ABT1UKN1</accession>
<dbReference type="InterPro" id="IPR012334">
    <property type="entry name" value="Pectin_lyas_fold"/>
</dbReference>
<protein>
    <submittedName>
        <fullName evidence="3">Right-handed parallel beta-helix repeat-containing protein</fullName>
    </submittedName>
</protein>
<dbReference type="InterPro" id="IPR011050">
    <property type="entry name" value="Pectin_lyase_fold/virulence"/>
</dbReference>
<dbReference type="InterPro" id="IPR039448">
    <property type="entry name" value="Beta_helix"/>
</dbReference>
<feature type="signal peptide" evidence="1">
    <location>
        <begin position="1"/>
        <end position="20"/>
    </location>
</feature>
<feature type="chain" id="PRO_5045724547" evidence="1">
    <location>
        <begin position="21"/>
        <end position="704"/>
    </location>
</feature>
<comment type="caution">
    <text evidence="3">The sequence shown here is derived from an EMBL/GenBank/DDBJ whole genome shotgun (WGS) entry which is preliminary data.</text>
</comment>
<proteinExistence type="predicted"/>
<evidence type="ECO:0000259" key="2">
    <source>
        <dbReference type="Pfam" id="PF13229"/>
    </source>
</evidence>
<dbReference type="PANTHER" id="PTHR36453">
    <property type="entry name" value="SECRETED PROTEIN-RELATED"/>
    <property type="match status" value="1"/>
</dbReference>
<dbReference type="RefSeq" id="WP_256612059.1">
    <property type="nucleotide sequence ID" value="NZ_JANIBM010000028.1"/>
</dbReference>
<sequence length="704" mass="77976">MYFKMPILLACLFLCTSATARDFYVSPTGSDKLDGSSPNANFFNKTGPFKTLNRAKQAIRDLKLASMFNEPVVVHLGKGTYPLQAPLELGAEDSGLPGQEIIWEGESNSTIISGGIQLNNCQAYDELTPEKIISCPVTNSTISNITAEKSPRIAGDAPKFELFVNEHKMHLARWPNEDWAHIRIPLRTRTRLLVLEKMPQFQGDLSKAQIHIFAGNDIVDEYIGVAAFDLTNNHITLSSDTSYNISSGRRFYLENIKAELDTSEEWFYDKATSRIYLIPPKNTTPEKIVISYSTNLIKIRKSSHITFRNLTFRHSTGNAINIDQSNNISIDGLEINNIGGIGIRAPNNNNITISNSYIHDTGLGGILLSGGDRTLLESANNLIENNTITNYDTVLLNYSPAIAISGVGTSVTHNLIYNSTGNAIVVAGNEHLIEKNEVTQICKQAGDCGAIYLAGRDWTYRGNVVRYNYVHDFTGYQLNQATLDIQKNKVEYIPDGARGIYLDDGASGNTVYGNILDNISFISIHVGGGRDNRIENNVIRSPRYAFLMDNRGTYADWTPNRESLATMPISSEAWQQKYPQLNQPMNNDTWPEGNTVFRNIFAITSTNPTRSLRYVAPRNSTNIGNNLVWHRGSDIRVDYMVLETGDGKGGAPWTTWIDQGIELNSINADPCINIVGGVVKVTCSNSPINSIRFDPIPTDIGLLQ</sequence>
<reference evidence="3 4" key="1">
    <citation type="submission" date="2022-07" db="EMBL/GenBank/DDBJ databases">
        <title>Methylomonas rivi sp. nov., Methylomonas rosea sp. nov., Methylomonas aureus sp. nov. and Methylomonas subterranea sp. nov., four novel methanotrophs isolated from a freshwater creek and the deep terrestrial subsurface.</title>
        <authorList>
            <person name="Abin C."/>
            <person name="Sankaranarayanan K."/>
            <person name="Garner C."/>
            <person name="Sindelar R."/>
            <person name="Kotary K."/>
            <person name="Garner R."/>
            <person name="Barclay S."/>
            <person name="Lawson P."/>
            <person name="Krumholz L."/>
        </authorList>
    </citation>
    <scope>NUCLEOTIDE SEQUENCE [LARGE SCALE GENOMIC DNA]</scope>
    <source>
        <strain evidence="3 4">SURF-1</strain>
    </source>
</reference>
<dbReference type="InterPro" id="IPR006626">
    <property type="entry name" value="PbH1"/>
</dbReference>
<keyword evidence="1" id="KW-0732">Signal</keyword>
<dbReference type="Gene3D" id="2.160.20.10">
    <property type="entry name" value="Single-stranded right-handed beta-helix, Pectin lyase-like"/>
    <property type="match status" value="2"/>
</dbReference>